<sequence length="126" mass="13951">MTKLLVYPVLLHQEEKGYSVTVPDIPGALTEGDTQTEALIMAADAIGLMLEDQTEYPKATPLDNIKTGDGDFKALVTIDMDEFRRNNPKTVRKSVTVPQYLDKLGRKNGVNFSAILTKALRTELNI</sequence>
<dbReference type="EMBL" id="AP026803">
    <property type="protein sequence ID" value="BDR61079.1"/>
    <property type="molecule type" value="Genomic_DNA"/>
</dbReference>
<accession>A0ABM8BIE3</accession>
<gene>
    <name evidence="2" type="ORF">KIM322_13400</name>
</gene>
<evidence type="ECO:0000313" key="3">
    <source>
        <dbReference type="Proteomes" id="UP001321741"/>
    </source>
</evidence>
<dbReference type="Pfam" id="PF15919">
    <property type="entry name" value="HicB_lk_antitox"/>
    <property type="match status" value="1"/>
</dbReference>
<evidence type="ECO:0000313" key="2">
    <source>
        <dbReference type="EMBL" id="BDR61079.1"/>
    </source>
</evidence>
<reference evidence="2 3" key="1">
    <citation type="journal article" date="2023" name="Microbiol. Spectr.">
        <title>Symbiosis of Carpenter Bees with Uncharacterized Lactic Acid Bacteria Showing NAD Auxotrophy.</title>
        <authorList>
            <person name="Kawasaki S."/>
            <person name="Ozawa K."/>
            <person name="Mori T."/>
            <person name="Yamamoto A."/>
            <person name="Ito M."/>
            <person name="Ohkuma M."/>
            <person name="Sakamoto M."/>
            <person name="Matsutani M."/>
        </authorList>
    </citation>
    <scope>NUCLEOTIDE SEQUENCE [LARGE SCALE GENOMIC DNA]</scope>
    <source>
        <strain evidence="2 3">Kim32-2</strain>
    </source>
</reference>
<dbReference type="RefSeq" id="WP_317637312.1">
    <property type="nucleotide sequence ID" value="NZ_AP026803.1"/>
</dbReference>
<name>A0ABM8BIE3_9LACO</name>
<keyword evidence="3" id="KW-1185">Reference proteome</keyword>
<dbReference type="Gene3D" id="3.30.160.250">
    <property type="match status" value="1"/>
</dbReference>
<dbReference type="PANTHER" id="PTHR34504">
    <property type="entry name" value="ANTITOXIN HICB"/>
    <property type="match status" value="1"/>
</dbReference>
<dbReference type="InterPro" id="IPR031807">
    <property type="entry name" value="HicB-like"/>
</dbReference>
<dbReference type="InterPro" id="IPR051404">
    <property type="entry name" value="TA_system_antitoxin"/>
</dbReference>
<protein>
    <submittedName>
        <fullName evidence="2">HicB family protein</fullName>
    </submittedName>
</protein>
<evidence type="ECO:0000259" key="1">
    <source>
        <dbReference type="Pfam" id="PF15919"/>
    </source>
</evidence>
<dbReference type="InterPro" id="IPR035069">
    <property type="entry name" value="TTHA1013/TTHA0281-like"/>
</dbReference>
<proteinExistence type="predicted"/>
<organism evidence="2 3">
    <name type="scientific">Lactobacillus xylocopicola</name>
    <dbReference type="NCBI Taxonomy" id="2976676"/>
    <lineage>
        <taxon>Bacteria</taxon>
        <taxon>Bacillati</taxon>
        <taxon>Bacillota</taxon>
        <taxon>Bacilli</taxon>
        <taxon>Lactobacillales</taxon>
        <taxon>Lactobacillaceae</taxon>
        <taxon>Lactobacillus</taxon>
    </lineage>
</organism>
<dbReference type="SUPFAM" id="SSF143100">
    <property type="entry name" value="TTHA1013/TTHA0281-like"/>
    <property type="match status" value="1"/>
</dbReference>
<dbReference type="Proteomes" id="UP001321741">
    <property type="component" value="Chromosome"/>
</dbReference>
<feature type="domain" description="HicB-like antitoxin of toxin-antitoxin system" evidence="1">
    <location>
        <begin position="7"/>
        <end position="113"/>
    </location>
</feature>
<dbReference type="PANTHER" id="PTHR34504:SF4">
    <property type="entry name" value="ANTITOXIN HICB"/>
    <property type="match status" value="1"/>
</dbReference>